<reference evidence="8" key="1">
    <citation type="journal article" date="2019" name="Int. J. Syst. Evol. Microbiol.">
        <title>The Global Catalogue of Microorganisms (GCM) 10K type strain sequencing project: providing services to taxonomists for standard genome sequencing and annotation.</title>
        <authorList>
            <consortium name="The Broad Institute Genomics Platform"/>
            <consortium name="The Broad Institute Genome Sequencing Center for Infectious Disease"/>
            <person name="Wu L."/>
            <person name="Ma J."/>
        </authorList>
    </citation>
    <scope>NUCLEOTIDE SEQUENCE [LARGE SCALE GENOMIC DNA]</scope>
    <source>
        <strain evidence="8">CGMCC 1.12482</strain>
    </source>
</reference>
<keyword evidence="1 5" id="KW-0812">Transmembrane</keyword>
<comment type="caution">
    <text evidence="7">The sequence shown here is derived from an EMBL/GenBank/DDBJ whole genome shotgun (WGS) entry which is preliminary data.</text>
</comment>
<dbReference type="Gene3D" id="1.20.1250.20">
    <property type="entry name" value="MFS general substrate transporter like domains"/>
    <property type="match status" value="2"/>
</dbReference>
<evidence type="ECO:0000313" key="8">
    <source>
        <dbReference type="Proteomes" id="UP000638188"/>
    </source>
</evidence>
<dbReference type="CDD" id="cd17477">
    <property type="entry name" value="MFS_YcaD_like"/>
    <property type="match status" value="1"/>
</dbReference>
<dbReference type="EMBL" id="BMFF01000002">
    <property type="protein sequence ID" value="GGC94772.1"/>
    <property type="molecule type" value="Genomic_DNA"/>
</dbReference>
<feature type="transmembrane region" description="Helical" evidence="5">
    <location>
        <begin position="73"/>
        <end position="92"/>
    </location>
</feature>
<dbReference type="Pfam" id="PF07690">
    <property type="entry name" value="MFS_1"/>
    <property type="match status" value="1"/>
</dbReference>
<keyword evidence="8" id="KW-1185">Reference proteome</keyword>
<dbReference type="PROSITE" id="PS50850">
    <property type="entry name" value="MFS"/>
    <property type="match status" value="1"/>
</dbReference>
<accession>A0ABQ1PCW2</accession>
<feature type="region of interest" description="Disordered" evidence="4">
    <location>
        <begin position="406"/>
        <end position="443"/>
    </location>
</feature>
<dbReference type="PANTHER" id="PTHR23521:SF3">
    <property type="entry name" value="MFS TRANSPORTER"/>
    <property type="match status" value="1"/>
</dbReference>
<feature type="transmembrane region" description="Helical" evidence="5">
    <location>
        <begin position="42"/>
        <end position="61"/>
    </location>
</feature>
<keyword evidence="2 5" id="KW-1133">Transmembrane helix</keyword>
<sequence length="443" mass="47684">MQRTALTLSSLITSIILLISGNAFLMTLLGLRLSMEEFSASLIGWILVFYSLGFVAGTLWAGRIIEKVGHIRAFAVFAAILSASILVYPMAVQAELWGLLRALGGFVMAGLMIVMESWFSSKADNRNRATLFAVYQLVFFLSTAGGQVLIRVSDPGGFIPFSLAAILIALALVPLSLTREASPTIAQSERMSLRKLYKASPQGALGALVAGLLISAFYAMGPVFANRIGLDIKQLSNFMAASIIAAMILAWPVGRLCDRYDRHQVMLVASCVAAICSLAAALVGDFNMTLLVIFVGLYMGITATLYPIAVAITNDLMESHQITATSTALLLSYGVGSCIGAPLSALFMELLGPRGLFISNALILGGLILFMLFGPSRKRPAVVDQQQFITLSPEAALGLAELDPRYTEFEENTDQEPHKPEPDAVPKDTREEDLSAEPLPRQL</sequence>
<evidence type="ECO:0000256" key="3">
    <source>
        <dbReference type="ARBA" id="ARBA00023136"/>
    </source>
</evidence>
<feature type="transmembrane region" description="Helical" evidence="5">
    <location>
        <begin position="324"/>
        <end position="348"/>
    </location>
</feature>
<feature type="transmembrane region" description="Helical" evidence="5">
    <location>
        <begin position="7"/>
        <end position="30"/>
    </location>
</feature>
<evidence type="ECO:0000256" key="1">
    <source>
        <dbReference type="ARBA" id="ARBA00022692"/>
    </source>
</evidence>
<feature type="transmembrane region" description="Helical" evidence="5">
    <location>
        <begin position="158"/>
        <end position="178"/>
    </location>
</feature>
<name>A0ABQ1PCW2_9GAMM</name>
<dbReference type="InterPro" id="IPR047200">
    <property type="entry name" value="MFS_YcaD-like"/>
</dbReference>
<feature type="transmembrane region" description="Helical" evidence="5">
    <location>
        <begin position="290"/>
        <end position="312"/>
    </location>
</feature>
<dbReference type="InterPro" id="IPR011701">
    <property type="entry name" value="MFS"/>
</dbReference>
<proteinExistence type="predicted"/>
<dbReference type="PANTHER" id="PTHR23521">
    <property type="entry name" value="TRANSPORTER MFS SUPERFAMILY"/>
    <property type="match status" value="1"/>
</dbReference>
<evidence type="ECO:0000259" key="6">
    <source>
        <dbReference type="PROSITE" id="PS50850"/>
    </source>
</evidence>
<dbReference type="InterPro" id="IPR020846">
    <property type="entry name" value="MFS_dom"/>
</dbReference>
<dbReference type="InterPro" id="IPR036259">
    <property type="entry name" value="MFS_trans_sf"/>
</dbReference>
<dbReference type="SUPFAM" id="SSF103473">
    <property type="entry name" value="MFS general substrate transporter"/>
    <property type="match status" value="1"/>
</dbReference>
<evidence type="ECO:0000256" key="2">
    <source>
        <dbReference type="ARBA" id="ARBA00022989"/>
    </source>
</evidence>
<feature type="transmembrane region" description="Helical" evidence="5">
    <location>
        <begin position="199"/>
        <end position="220"/>
    </location>
</feature>
<feature type="domain" description="Major facilitator superfamily (MFS) profile" evidence="6">
    <location>
        <begin position="1"/>
        <end position="378"/>
    </location>
</feature>
<protein>
    <submittedName>
        <fullName evidence="7">MFS transporter</fullName>
    </submittedName>
</protein>
<gene>
    <name evidence="7" type="ORF">GCM10007418_12950</name>
</gene>
<evidence type="ECO:0000256" key="5">
    <source>
        <dbReference type="SAM" id="Phobius"/>
    </source>
</evidence>
<feature type="transmembrane region" description="Helical" evidence="5">
    <location>
        <begin position="235"/>
        <end position="253"/>
    </location>
</feature>
<feature type="compositionally biased region" description="Basic and acidic residues" evidence="4">
    <location>
        <begin position="415"/>
        <end position="433"/>
    </location>
</feature>
<feature type="transmembrane region" description="Helical" evidence="5">
    <location>
        <begin position="354"/>
        <end position="373"/>
    </location>
</feature>
<evidence type="ECO:0000313" key="7">
    <source>
        <dbReference type="EMBL" id="GGC94772.1"/>
    </source>
</evidence>
<organism evidence="7 8">
    <name type="scientific">Halopseudomonas salina</name>
    <dbReference type="NCBI Taxonomy" id="1323744"/>
    <lineage>
        <taxon>Bacteria</taxon>
        <taxon>Pseudomonadati</taxon>
        <taxon>Pseudomonadota</taxon>
        <taxon>Gammaproteobacteria</taxon>
        <taxon>Pseudomonadales</taxon>
        <taxon>Pseudomonadaceae</taxon>
        <taxon>Halopseudomonas</taxon>
    </lineage>
</organism>
<dbReference type="RefSeq" id="WP_150276495.1">
    <property type="nucleotide sequence ID" value="NZ_BMFF01000002.1"/>
</dbReference>
<evidence type="ECO:0000256" key="4">
    <source>
        <dbReference type="SAM" id="MobiDB-lite"/>
    </source>
</evidence>
<feature type="transmembrane region" description="Helical" evidence="5">
    <location>
        <begin position="131"/>
        <end position="152"/>
    </location>
</feature>
<feature type="transmembrane region" description="Helical" evidence="5">
    <location>
        <begin position="265"/>
        <end position="284"/>
    </location>
</feature>
<keyword evidence="3 5" id="KW-0472">Membrane</keyword>
<feature type="transmembrane region" description="Helical" evidence="5">
    <location>
        <begin position="98"/>
        <end position="119"/>
    </location>
</feature>
<dbReference type="Proteomes" id="UP000638188">
    <property type="component" value="Unassembled WGS sequence"/>
</dbReference>